<feature type="domain" description="Root UVB sensitive protein C-terminal" evidence="3">
    <location>
        <begin position="401"/>
        <end position="541"/>
    </location>
</feature>
<comment type="similarity">
    <text evidence="1">Belongs to the RUS1 family.</text>
</comment>
<protein>
    <recommendedName>
        <fullName evidence="5">Protein root UVB sensitive 5</fullName>
    </recommendedName>
</protein>
<sequence length="554" mass="62517">MGIKEEYIFRYKLNNSSVLLKCGVRSNDMSCSGRAVWIETGYEEKDIASSLKIAGHKNPLKLQAQMSYPLQLSFTGLAFESSKTRTRKKARPFQTLCSSSVQHPNLQEKPDNEVVLLERYGNGTAKRYTLDDAVHLQGILEQNGSENHSFKDSRLSEAGLSWLPDILKDFILPSGFPVYDVTVSYQHYWSRQVFLRHVNLTQAVNFTWAVGAGSFTGTAAAASAAAIRWVSKDGIGAIGRLFIGGRFGDLFDDDPKQWRMYADFIGSAGSIFDLVTQVYPAYFLPLASLGNLTKAVARGLKDPSFRVIQNHFAVSGNLGEVAAKEEVWEVGAQLLGLALGILILDTPGLVKSFPLLLSTWMSMRLLHLWLRYQTLSVLRFDTINLKRARILIKSYILQSRVLGCVDCNRDENILSWETFTRPRIIFGVPLEEMIGGERSVAKIKMLLKLYAKEKHFLVVNQQKTDFEVFVSFKVGATSMSVLRSVWQTYWLHKNWKSYDNPSSDSDYDQLAQSLLEMEVKFEDFMQQLDAAGWDTSQINLKVPRKISIEELGHV</sequence>
<dbReference type="Pfam" id="PF24160">
    <property type="entry name" value="UVB_sens_C"/>
    <property type="match status" value="1"/>
</dbReference>
<evidence type="ECO:0000259" key="2">
    <source>
        <dbReference type="Pfam" id="PF04884"/>
    </source>
</evidence>
<dbReference type="PANTHER" id="PTHR12770:SF27">
    <property type="entry name" value="PROTEIN ROOT UVB SENSITIVE 5"/>
    <property type="match status" value="1"/>
</dbReference>
<evidence type="ECO:0000256" key="1">
    <source>
        <dbReference type="ARBA" id="ARBA00007558"/>
    </source>
</evidence>
<name>A0A6N2KKV7_SALVM</name>
<dbReference type="AlphaFoldDB" id="A0A6N2KKV7"/>
<dbReference type="InterPro" id="IPR054549">
    <property type="entry name" value="UVB_sens_RUS_dom"/>
</dbReference>
<proteinExistence type="inferred from homology"/>
<accession>A0A6N2KKV7</accession>
<organism evidence="4">
    <name type="scientific">Salix viminalis</name>
    <name type="common">Common osier</name>
    <name type="synonym">Basket willow</name>
    <dbReference type="NCBI Taxonomy" id="40686"/>
    <lineage>
        <taxon>Eukaryota</taxon>
        <taxon>Viridiplantae</taxon>
        <taxon>Streptophyta</taxon>
        <taxon>Embryophyta</taxon>
        <taxon>Tracheophyta</taxon>
        <taxon>Spermatophyta</taxon>
        <taxon>Magnoliopsida</taxon>
        <taxon>eudicotyledons</taxon>
        <taxon>Gunneridae</taxon>
        <taxon>Pentapetalae</taxon>
        <taxon>rosids</taxon>
        <taxon>fabids</taxon>
        <taxon>Malpighiales</taxon>
        <taxon>Salicaceae</taxon>
        <taxon>Saliceae</taxon>
        <taxon>Salix</taxon>
    </lineage>
</organism>
<evidence type="ECO:0000313" key="4">
    <source>
        <dbReference type="EMBL" id="VFU28533.1"/>
    </source>
</evidence>
<evidence type="ECO:0008006" key="5">
    <source>
        <dbReference type="Google" id="ProtNLM"/>
    </source>
</evidence>
<dbReference type="InterPro" id="IPR006968">
    <property type="entry name" value="RUS_fam"/>
</dbReference>
<dbReference type="Pfam" id="PF04884">
    <property type="entry name" value="UVB_sens_prot"/>
    <property type="match status" value="1"/>
</dbReference>
<gene>
    <name evidence="4" type="ORF">SVIM_LOCUS95418</name>
</gene>
<dbReference type="InterPro" id="IPR055412">
    <property type="entry name" value="UVB_sens_C"/>
</dbReference>
<dbReference type="PANTHER" id="PTHR12770">
    <property type="entry name" value="RUS1 FAMILY PROTEIN C16ORF58"/>
    <property type="match status" value="1"/>
</dbReference>
<feature type="domain" description="Protein root UVB sensitive/RUS" evidence="2">
    <location>
        <begin position="162"/>
        <end position="397"/>
    </location>
</feature>
<reference evidence="4" key="1">
    <citation type="submission" date="2019-03" db="EMBL/GenBank/DDBJ databases">
        <authorList>
            <person name="Mank J."/>
            <person name="Almeida P."/>
        </authorList>
    </citation>
    <scope>NUCLEOTIDE SEQUENCE</scope>
    <source>
        <strain evidence="4">78183</strain>
    </source>
</reference>
<evidence type="ECO:0000259" key="3">
    <source>
        <dbReference type="Pfam" id="PF24160"/>
    </source>
</evidence>
<dbReference type="EMBL" id="CAADRP010000446">
    <property type="protein sequence ID" value="VFU28533.1"/>
    <property type="molecule type" value="Genomic_DNA"/>
</dbReference>